<keyword evidence="1" id="KW-0813">Transport</keyword>
<accession>A0A941F464</accession>
<evidence type="ECO:0000313" key="5">
    <source>
        <dbReference type="EMBL" id="MBR8536087.1"/>
    </source>
</evidence>
<dbReference type="CDD" id="cd03255">
    <property type="entry name" value="ABC_MJ0796_LolCDE_FtsE"/>
    <property type="match status" value="1"/>
</dbReference>
<evidence type="ECO:0000256" key="2">
    <source>
        <dbReference type="ARBA" id="ARBA00022741"/>
    </source>
</evidence>
<keyword evidence="3 5" id="KW-0067">ATP-binding</keyword>
<dbReference type="PANTHER" id="PTHR24220">
    <property type="entry name" value="IMPORT ATP-BINDING PROTEIN"/>
    <property type="match status" value="1"/>
</dbReference>
<dbReference type="Proteomes" id="UP000679220">
    <property type="component" value="Unassembled WGS sequence"/>
</dbReference>
<dbReference type="InterPro" id="IPR015854">
    <property type="entry name" value="ABC_transpr_LolD-like"/>
</dbReference>
<proteinExistence type="predicted"/>
<dbReference type="EMBL" id="JAGTAR010000015">
    <property type="protein sequence ID" value="MBR8536087.1"/>
    <property type="molecule type" value="Genomic_DNA"/>
</dbReference>
<keyword evidence="2" id="KW-0547">Nucleotide-binding</keyword>
<sequence>MVEIKDLSYKWKDGDKELLNIDYLHITRGERVFLKGSSGSGKSTLLNLLSGMIVPKNGTIKVLDQTINALKPSHRDVFRANHMGYIFQTFNLVPYLSVLDNVMLPIQFSNERLQRIKNTGIEPEEEAKRLLQVVGLEGSDLLNKSATELSVGQQQRVAACRALLGSPELIIADEPTSSLDEDAQEAFINLLLKECTRKQTTLLFVSHDIRFTKYFTKVIELKNGSIKELLTTNIGGQ</sequence>
<evidence type="ECO:0000313" key="6">
    <source>
        <dbReference type="Proteomes" id="UP000679220"/>
    </source>
</evidence>
<dbReference type="InterPro" id="IPR027417">
    <property type="entry name" value="P-loop_NTPase"/>
</dbReference>
<comment type="caution">
    <text evidence="5">The sequence shown here is derived from an EMBL/GenBank/DDBJ whole genome shotgun (WGS) entry which is preliminary data.</text>
</comment>
<keyword evidence="6" id="KW-1185">Reference proteome</keyword>
<evidence type="ECO:0000259" key="4">
    <source>
        <dbReference type="PROSITE" id="PS50893"/>
    </source>
</evidence>
<dbReference type="GO" id="GO:0005524">
    <property type="term" value="F:ATP binding"/>
    <property type="evidence" value="ECO:0007669"/>
    <property type="project" value="UniProtKB-KW"/>
</dbReference>
<dbReference type="InterPro" id="IPR003439">
    <property type="entry name" value="ABC_transporter-like_ATP-bd"/>
</dbReference>
<dbReference type="InterPro" id="IPR003593">
    <property type="entry name" value="AAA+_ATPase"/>
</dbReference>
<dbReference type="SUPFAM" id="SSF52540">
    <property type="entry name" value="P-loop containing nucleoside triphosphate hydrolases"/>
    <property type="match status" value="1"/>
</dbReference>
<name>A0A941F464_9BACT</name>
<evidence type="ECO:0000256" key="3">
    <source>
        <dbReference type="ARBA" id="ARBA00022840"/>
    </source>
</evidence>
<dbReference type="GO" id="GO:0022857">
    <property type="term" value="F:transmembrane transporter activity"/>
    <property type="evidence" value="ECO:0007669"/>
    <property type="project" value="TreeGrafter"/>
</dbReference>
<gene>
    <name evidence="5" type="ORF">KDU71_11010</name>
</gene>
<dbReference type="GO" id="GO:0005886">
    <property type="term" value="C:plasma membrane"/>
    <property type="evidence" value="ECO:0007669"/>
    <property type="project" value="TreeGrafter"/>
</dbReference>
<evidence type="ECO:0000256" key="1">
    <source>
        <dbReference type="ARBA" id="ARBA00022448"/>
    </source>
</evidence>
<feature type="domain" description="ABC transporter" evidence="4">
    <location>
        <begin position="2"/>
        <end position="234"/>
    </location>
</feature>
<dbReference type="PROSITE" id="PS50893">
    <property type="entry name" value="ABC_TRANSPORTER_2"/>
    <property type="match status" value="1"/>
</dbReference>
<dbReference type="PANTHER" id="PTHR24220:SF611">
    <property type="entry name" value="ATP-BINDING COMPONENT OF ABC TRANSPORTER-RELATED"/>
    <property type="match status" value="1"/>
</dbReference>
<reference evidence="5" key="2">
    <citation type="submission" date="2021-04" db="EMBL/GenBank/DDBJ databases">
        <authorList>
            <person name="Zhang T."/>
            <person name="Zhang Y."/>
            <person name="Lu D."/>
            <person name="Zuo D."/>
            <person name="Du Z."/>
        </authorList>
    </citation>
    <scope>NUCLEOTIDE SEQUENCE</scope>
    <source>
        <strain evidence="5">JR1</strain>
    </source>
</reference>
<dbReference type="Gene3D" id="3.40.50.300">
    <property type="entry name" value="P-loop containing nucleotide triphosphate hydrolases"/>
    <property type="match status" value="1"/>
</dbReference>
<dbReference type="Pfam" id="PF00005">
    <property type="entry name" value="ABC_tran"/>
    <property type="match status" value="1"/>
</dbReference>
<dbReference type="GO" id="GO:0016887">
    <property type="term" value="F:ATP hydrolysis activity"/>
    <property type="evidence" value="ECO:0007669"/>
    <property type="project" value="InterPro"/>
</dbReference>
<dbReference type="RefSeq" id="WP_212190766.1">
    <property type="nucleotide sequence ID" value="NZ_JAGTAR010000015.1"/>
</dbReference>
<reference evidence="5" key="1">
    <citation type="journal article" date="2018" name="Int. J. Syst. Evol. Microbiol.">
        <title>Carboxylicivirga sediminis sp. nov., isolated from coastal sediment.</title>
        <authorList>
            <person name="Wang F.Q."/>
            <person name="Ren L.H."/>
            <person name="Zou R.J."/>
            <person name="Sun Y.Z."/>
            <person name="Liu X.J."/>
            <person name="Jiang F."/>
            <person name="Liu L.J."/>
        </authorList>
    </citation>
    <scope>NUCLEOTIDE SEQUENCE</scope>
    <source>
        <strain evidence="5">JR1</strain>
    </source>
</reference>
<protein>
    <submittedName>
        <fullName evidence="5">ABC transporter ATP-binding protein</fullName>
    </submittedName>
</protein>
<organism evidence="5 6">
    <name type="scientific">Carboxylicivirga sediminis</name>
    <dbReference type="NCBI Taxonomy" id="2006564"/>
    <lineage>
        <taxon>Bacteria</taxon>
        <taxon>Pseudomonadati</taxon>
        <taxon>Bacteroidota</taxon>
        <taxon>Bacteroidia</taxon>
        <taxon>Marinilabiliales</taxon>
        <taxon>Marinilabiliaceae</taxon>
        <taxon>Carboxylicivirga</taxon>
    </lineage>
</organism>
<dbReference type="SMART" id="SM00382">
    <property type="entry name" value="AAA"/>
    <property type="match status" value="1"/>
</dbReference>
<dbReference type="InterPro" id="IPR017911">
    <property type="entry name" value="MacB-like_ATP-bd"/>
</dbReference>
<dbReference type="AlphaFoldDB" id="A0A941F464"/>